<feature type="domain" description="Ig-like" evidence="2">
    <location>
        <begin position="159"/>
        <end position="196"/>
    </location>
</feature>
<name>A0A6A0GX31_HYAAZ</name>
<dbReference type="SUPFAM" id="SSF48726">
    <property type="entry name" value="Immunoglobulin"/>
    <property type="match status" value="1"/>
</dbReference>
<dbReference type="InterPro" id="IPR007110">
    <property type="entry name" value="Ig-like_dom"/>
</dbReference>
<feature type="domain" description="Ig-like" evidence="2">
    <location>
        <begin position="23"/>
        <end position="143"/>
    </location>
</feature>
<dbReference type="Proteomes" id="UP000711488">
    <property type="component" value="Unassembled WGS sequence"/>
</dbReference>
<gene>
    <name evidence="3" type="ORF">HAZT_HAZT008360</name>
</gene>
<evidence type="ECO:0000313" key="3">
    <source>
        <dbReference type="EMBL" id="KAA0191688.1"/>
    </source>
</evidence>
<accession>A0A6A0GX31</accession>
<reference evidence="3" key="1">
    <citation type="submission" date="2014-08" db="EMBL/GenBank/DDBJ databases">
        <authorList>
            <person name="Murali S."/>
            <person name="Richards S."/>
            <person name="Bandaranaike D."/>
            <person name="Bellair M."/>
            <person name="Blankenburg K."/>
            <person name="Chao H."/>
            <person name="Dinh H."/>
            <person name="Doddapaneni H."/>
            <person name="Dugan-Rocha S."/>
            <person name="Elkadiri S."/>
            <person name="Gnanaolivu R."/>
            <person name="Hughes D."/>
            <person name="Lee S."/>
            <person name="Li M."/>
            <person name="Ming W."/>
            <person name="Munidasa M."/>
            <person name="Muniz J."/>
            <person name="Nguyen L."/>
            <person name="Osuji N."/>
            <person name="Pu L.-L."/>
            <person name="Puazo M."/>
            <person name="Skinner E."/>
            <person name="Qu C."/>
            <person name="Quiroz J."/>
            <person name="Raj R."/>
            <person name="Weissenberger G."/>
            <person name="Xin Y."/>
            <person name="Zou X."/>
            <person name="Han Y."/>
            <person name="Worley K."/>
            <person name="Muzny D."/>
            <person name="Gibbs R."/>
        </authorList>
    </citation>
    <scope>NUCLEOTIDE SEQUENCE</scope>
    <source>
        <strain evidence="3">HAZT.00-mixed</strain>
        <tissue evidence="3">Whole organism</tissue>
    </source>
</reference>
<feature type="compositionally biased region" description="Low complexity" evidence="1">
    <location>
        <begin position="244"/>
        <end position="255"/>
    </location>
</feature>
<dbReference type="InterPro" id="IPR036179">
    <property type="entry name" value="Ig-like_dom_sf"/>
</dbReference>
<dbReference type="Gene3D" id="2.60.40.10">
    <property type="entry name" value="Immunoglobulins"/>
    <property type="match status" value="2"/>
</dbReference>
<comment type="caution">
    <text evidence="3">The sequence shown here is derived from an EMBL/GenBank/DDBJ whole genome shotgun (WGS) entry which is preliminary data.</text>
</comment>
<dbReference type="EMBL" id="JQDR03012151">
    <property type="protein sequence ID" value="KAA0191688.1"/>
    <property type="molecule type" value="Genomic_DNA"/>
</dbReference>
<dbReference type="AlphaFoldDB" id="A0A6A0GX31"/>
<proteinExistence type="predicted"/>
<dbReference type="PROSITE" id="PS50835">
    <property type="entry name" value="IG_LIKE"/>
    <property type="match status" value="2"/>
</dbReference>
<reference evidence="3" key="2">
    <citation type="journal article" date="2018" name="Environ. Sci. Technol.">
        <title>The Toxicogenome of Hyalella azteca: A Model for Sediment Ecotoxicology and Evolutionary Toxicology.</title>
        <authorList>
            <person name="Poynton H.C."/>
            <person name="Hasenbein S."/>
            <person name="Benoit J.B."/>
            <person name="Sepulveda M.S."/>
            <person name="Poelchau M.F."/>
            <person name="Hughes D.S.T."/>
            <person name="Murali S.C."/>
            <person name="Chen S."/>
            <person name="Glastad K.M."/>
            <person name="Goodisman M.A.D."/>
            <person name="Werren J.H."/>
            <person name="Vineis J.H."/>
            <person name="Bowen J.L."/>
            <person name="Friedrich M."/>
            <person name="Jones J."/>
            <person name="Robertson H.M."/>
            <person name="Feyereisen R."/>
            <person name="Mechler-Hickson A."/>
            <person name="Mathers N."/>
            <person name="Lee C.E."/>
            <person name="Colbourne J.K."/>
            <person name="Biales A."/>
            <person name="Johnston J.S."/>
            <person name="Wellborn G.A."/>
            <person name="Rosendale A.J."/>
            <person name="Cridge A.G."/>
            <person name="Munoz-Torres M.C."/>
            <person name="Bain P.A."/>
            <person name="Manny A.R."/>
            <person name="Major K.M."/>
            <person name="Lambert F.N."/>
            <person name="Vulpe C.D."/>
            <person name="Tuck P."/>
            <person name="Blalock B.J."/>
            <person name="Lin Y.Y."/>
            <person name="Smith M.E."/>
            <person name="Ochoa-Acuna H."/>
            <person name="Chen M.M."/>
            <person name="Childers C.P."/>
            <person name="Qu J."/>
            <person name="Dugan S."/>
            <person name="Lee S.L."/>
            <person name="Chao H."/>
            <person name="Dinh H."/>
            <person name="Han Y."/>
            <person name="Doddapaneni H."/>
            <person name="Worley K.C."/>
            <person name="Muzny D.M."/>
            <person name="Gibbs R.A."/>
            <person name="Richards S."/>
        </authorList>
    </citation>
    <scope>NUCLEOTIDE SEQUENCE</scope>
    <source>
        <strain evidence="3">HAZT.00-mixed</strain>
        <tissue evidence="3">Whole organism</tissue>
    </source>
</reference>
<sequence length="331" mass="37419">MQLIPGECIKWTLFSVPSWVKLGEGASLTCKFDLEGQNLYAVKWYKDGREIYRYVPAEKLTQQDFPMAGVNIDQDTHKQSEKLWGDLLPVSRRLTAMAQRDIAWIRAKPVLRRREVVRLRNVSLESTGRYKCEVLAESPKFMTLVKSGEMQVVDLPAGPPIVLGGQSEYEDGDLVNVTCITLPSMPPAQVTWYINGHEAPNDILYPHSTAAPLPQSPQHYPNNQYPFNQYPTGNSVGSARSSDHLQQSQPSLSHSRQSVKVTLAFTVRRYHFDRGNMTLRCEARVSELYTGQEELHARRKTTIRPALFGGRTSVIFIRLLAKLSLSSETEL</sequence>
<reference evidence="3" key="3">
    <citation type="submission" date="2019-06" db="EMBL/GenBank/DDBJ databases">
        <authorList>
            <person name="Poynton C."/>
            <person name="Hasenbein S."/>
            <person name="Benoit J.B."/>
            <person name="Sepulveda M.S."/>
            <person name="Poelchau M.F."/>
            <person name="Murali S.C."/>
            <person name="Chen S."/>
            <person name="Glastad K.M."/>
            <person name="Werren J.H."/>
            <person name="Vineis J.H."/>
            <person name="Bowen J.L."/>
            <person name="Friedrich M."/>
            <person name="Jones J."/>
            <person name="Robertson H.M."/>
            <person name="Feyereisen R."/>
            <person name="Mechler-Hickson A."/>
            <person name="Mathers N."/>
            <person name="Lee C.E."/>
            <person name="Colbourne J.K."/>
            <person name="Biales A."/>
            <person name="Johnston J.S."/>
            <person name="Wellborn G.A."/>
            <person name="Rosendale A.J."/>
            <person name="Cridge A.G."/>
            <person name="Munoz-Torres M.C."/>
            <person name="Bain P.A."/>
            <person name="Manny A.R."/>
            <person name="Major K.M."/>
            <person name="Lambert F.N."/>
            <person name="Vulpe C.D."/>
            <person name="Tuck P."/>
            <person name="Blalock B.J."/>
            <person name="Lin Y.-Y."/>
            <person name="Smith M.E."/>
            <person name="Ochoa-Acuna H."/>
            <person name="Chen M.-J.M."/>
            <person name="Childers C.P."/>
            <person name="Qu J."/>
            <person name="Dugan S."/>
            <person name="Lee S.L."/>
            <person name="Chao H."/>
            <person name="Dinh H."/>
            <person name="Han Y."/>
            <person name="Doddapaneni H."/>
            <person name="Worley K.C."/>
            <person name="Muzny D.M."/>
            <person name="Gibbs R.A."/>
            <person name="Richards S."/>
        </authorList>
    </citation>
    <scope>NUCLEOTIDE SEQUENCE</scope>
    <source>
        <strain evidence="3">HAZT.00-mixed</strain>
        <tissue evidence="3">Whole organism</tissue>
    </source>
</reference>
<feature type="compositionally biased region" description="Polar residues" evidence="1">
    <location>
        <begin position="216"/>
        <end position="240"/>
    </location>
</feature>
<protein>
    <recommendedName>
        <fullName evidence="2">Ig-like domain-containing protein</fullName>
    </recommendedName>
</protein>
<organism evidence="3">
    <name type="scientific">Hyalella azteca</name>
    <name type="common">Amphipod</name>
    <dbReference type="NCBI Taxonomy" id="294128"/>
    <lineage>
        <taxon>Eukaryota</taxon>
        <taxon>Metazoa</taxon>
        <taxon>Ecdysozoa</taxon>
        <taxon>Arthropoda</taxon>
        <taxon>Crustacea</taxon>
        <taxon>Multicrustacea</taxon>
        <taxon>Malacostraca</taxon>
        <taxon>Eumalacostraca</taxon>
        <taxon>Peracarida</taxon>
        <taxon>Amphipoda</taxon>
        <taxon>Senticaudata</taxon>
        <taxon>Talitrida</taxon>
        <taxon>Talitroidea</taxon>
        <taxon>Hyalellidae</taxon>
        <taxon>Hyalella</taxon>
    </lineage>
</organism>
<feature type="region of interest" description="Disordered" evidence="1">
    <location>
        <begin position="205"/>
        <end position="255"/>
    </location>
</feature>
<evidence type="ECO:0000259" key="2">
    <source>
        <dbReference type="PROSITE" id="PS50835"/>
    </source>
</evidence>
<dbReference type="InterPro" id="IPR013783">
    <property type="entry name" value="Ig-like_fold"/>
</dbReference>
<dbReference type="PANTHER" id="PTHR21261">
    <property type="entry name" value="BEAT PROTEIN"/>
    <property type="match status" value="1"/>
</dbReference>
<evidence type="ECO:0000256" key="1">
    <source>
        <dbReference type="SAM" id="MobiDB-lite"/>
    </source>
</evidence>
<dbReference type="PANTHER" id="PTHR21261:SF15">
    <property type="entry name" value="BEATEN PATH IIIA, ISOFORM D-RELATED"/>
    <property type="match status" value="1"/>
</dbReference>